<reference evidence="1" key="1">
    <citation type="submission" date="2020-09" db="EMBL/GenBank/DDBJ databases">
        <title>Nocardioides sp. strain MJB4 16S ribosomal RNA gene Genome sequencing and assembly.</title>
        <authorList>
            <person name="Kim I."/>
        </authorList>
    </citation>
    <scope>NUCLEOTIDE SEQUENCE</scope>
    <source>
        <strain evidence="1">MJB4</strain>
    </source>
</reference>
<dbReference type="AlphaFoldDB" id="A0A927KBB0"/>
<dbReference type="InterPro" id="IPR046275">
    <property type="entry name" value="DUF6308"/>
</dbReference>
<evidence type="ECO:0000313" key="2">
    <source>
        <dbReference type="Proteomes" id="UP000616839"/>
    </source>
</evidence>
<evidence type="ECO:0000313" key="1">
    <source>
        <dbReference type="EMBL" id="MBD8871151.1"/>
    </source>
</evidence>
<organism evidence="1 2">
    <name type="scientific">Nocardioides donggukensis</name>
    <dbReference type="NCBI Taxonomy" id="2774019"/>
    <lineage>
        <taxon>Bacteria</taxon>
        <taxon>Bacillati</taxon>
        <taxon>Actinomycetota</taxon>
        <taxon>Actinomycetes</taxon>
        <taxon>Propionibacteriales</taxon>
        <taxon>Nocardioidaceae</taxon>
        <taxon>Nocardioides</taxon>
    </lineage>
</organism>
<sequence>MAQQTDPGEARRRIDQLVGSPHAQPLVDAYFEPERGFAGSVFDGLDEYGLLADNPPGRFTGDDIAASSLLDVRFGPKAVRTLLTSQELADALDAVPPRCPLWEADQPELQAASGLWSLIREIPGVGRTKASKLLARKRPELVPIVDSVISEALQLRFDTWRPIADALKDEGLRQRIDDLRPTRVTKPISTLRILDVVVWMSCSRSKAAVQVQLEVGAPATRSLT</sequence>
<dbReference type="Proteomes" id="UP000616839">
    <property type="component" value="Unassembled WGS sequence"/>
</dbReference>
<proteinExistence type="predicted"/>
<accession>A0A927KBB0</accession>
<keyword evidence="2" id="KW-1185">Reference proteome</keyword>
<name>A0A927KBB0_9ACTN</name>
<gene>
    <name evidence="1" type="ORF">IE331_16105</name>
</gene>
<dbReference type="RefSeq" id="WP_192144479.1">
    <property type="nucleotide sequence ID" value="NZ_JACYXZ010000005.1"/>
</dbReference>
<dbReference type="EMBL" id="JACYXZ010000005">
    <property type="protein sequence ID" value="MBD8871151.1"/>
    <property type="molecule type" value="Genomic_DNA"/>
</dbReference>
<comment type="caution">
    <text evidence="1">The sequence shown here is derived from an EMBL/GenBank/DDBJ whole genome shotgun (WGS) entry which is preliminary data.</text>
</comment>
<protein>
    <submittedName>
        <fullName evidence="1">Uncharacterized protein</fullName>
    </submittedName>
</protein>
<dbReference type="Pfam" id="PF19827">
    <property type="entry name" value="DUF6308"/>
    <property type="match status" value="1"/>
</dbReference>